<dbReference type="Proteomes" id="UP001246858">
    <property type="component" value="Unassembled WGS sequence"/>
</dbReference>
<reference evidence="1" key="1">
    <citation type="submission" date="2023-07" db="EMBL/GenBank/DDBJ databases">
        <title>Sorghum-associated microbial communities from plants grown in Nebraska, USA.</title>
        <authorList>
            <person name="Schachtman D."/>
        </authorList>
    </citation>
    <scope>NUCLEOTIDE SEQUENCE</scope>
    <source>
        <strain evidence="1">2697</strain>
    </source>
</reference>
<proteinExistence type="predicted"/>
<organism evidence="1 2">
    <name type="scientific">Pedobacter africanus</name>
    <dbReference type="NCBI Taxonomy" id="151894"/>
    <lineage>
        <taxon>Bacteria</taxon>
        <taxon>Pseudomonadati</taxon>
        <taxon>Bacteroidota</taxon>
        <taxon>Sphingobacteriia</taxon>
        <taxon>Sphingobacteriales</taxon>
        <taxon>Sphingobacteriaceae</taxon>
        <taxon>Pedobacter</taxon>
    </lineage>
</organism>
<evidence type="ECO:0000313" key="2">
    <source>
        <dbReference type="Proteomes" id="UP001246858"/>
    </source>
</evidence>
<evidence type="ECO:0000313" key="1">
    <source>
        <dbReference type="EMBL" id="MDR6781542.1"/>
    </source>
</evidence>
<dbReference type="EMBL" id="JAVDTF010000001">
    <property type="protein sequence ID" value="MDR6781542.1"/>
    <property type="molecule type" value="Genomic_DNA"/>
</dbReference>
<comment type="caution">
    <text evidence="1">The sequence shown here is derived from an EMBL/GenBank/DDBJ whole genome shotgun (WGS) entry which is preliminary data.</text>
</comment>
<protein>
    <submittedName>
        <fullName evidence="1">Ferric-dicitrate binding protein FerR (Iron transport regulator)</fullName>
    </submittedName>
</protein>
<accession>A0ACC6KQP5</accession>
<name>A0ACC6KQP5_9SPHI</name>
<keyword evidence="2" id="KW-1185">Reference proteome</keyword>
<sequence length="386" mass="42440">MNKERISYLCKQYLSDKASAEELHELESVFRNDDLDEEVKAVLSEVYADFPKENYADLDQEIADQLFEKISINTRQTTTVRIWPRIWVAALALVILGAGLFYYQVKTGKSELAQNQFKNDVAPGGNKAVLTLSDGKTINLEDAMNGEIGTEAGSVISKTADGQAVYKSGVGVQGTANTVMNTMTTPAGGTYHLVLSDGTGVWLNAGSSITFPAAFSGRTREVKIQGELYFEVAHNAAKPFRVISKGQSVQVLGTHFNVKAYDNESVLKTTLLEGTVMVVAGAQQSMLKPGQQSALNAGKLEVTNVDVNEIIAWKDGYFDFTDADIHTVMREFSRWYNVDISFASPPTKDTFTGRLPRSWSLAKVMKMMRSSGSIQLTVEGRRVMVR</sequence>
<gene>
    <name evidence="1" type="ORF">J2X78_000094</name>
</gene>